<evidence type="ECO:0000256" key="3">
    <source>
        <dbReference type="ARBA" id="ARBA00023155"/>
    </source>
</evidence>
<proteinExistence type="predicted"/>
<dbReference type="Proteomes" id="UP000001514">
    <property type="component" value="Unassembled WGS sequence"/>
</dbReference>
<dbReference type="GO" id="GO:0003677">
    <property type="term" value="F:DNA binding"/>
    <property type="evidence" value="ECO:0007669"/>
    <property type="project" value="UniProtKB-UniRule"/>
</dbReference>
<dbReference type="InParanoid" id="D8RVM3"/>
<protein>
    <submittedName>
        <fullName evidence="8">KNOX transcription factor</fullName>
    </submittedName>
</protein>
<comment type="subcellular location">
    <subcellularLocation>
        <location evidence="1 5">Nucleus</location>
    </subcellularLocation>
</comment>
<keyword evidence="4 5" id="KW-0539">Nucleus</keyword>
<evidence type="ECO:0000259" key="7">
    <source>
        <dbReference type="PROSITE" id="PS50071"/>
    </source>
</evidence>
<dbReference type="Gene3D" id="1.10.10.60">
    <property type="entry name" value="Homeodomain-like"/>
    <property type="match status" value="1"/>
</dbReference>
<sequence>MQIELQNVGFVKVEAWKKKLESREKTEMQTHCSPLYTPPELVTVKGKKSLEFYELTERDAENEVMEKADLGEVDTDLDPLAGNKELMMKTLMKRVCFKKKRKKKIPKEARQQLLDWWSQHQDHPYPNVSFFQCVLSIPLLIFFDILLRCAGQGDEKSNLAQSTGLEPKQINNWFINQRKRHWPQAARGESSQQRHSKSRKLSTTKKK</sequence>
<evidence type="ECO:0000256" key="4">
    <source>
        <dbReference type="ARBA" id="ARBA00023242"/>
    </source>
</evidence>
<feature type="domain" description="Homeobox" evidence="7">
    <location>
        <begin position="154"/>
        <end position="184"/>
    </location>
</feature>
<feature type="region of interest" description="Disordered" evidence="6">
    <location>
        <begin position="181"/>
        <end position="207"/>
    </location>
</feature>
<evidence type="ECO:0000313" key="8">
    <source>
        <dbReference type="EMBL" id="EFJ23982.1"/>
    </source>
</evidence>
<dbReference type="PROSITE" id="PS50071">
    <property type="entry name" value="HOMEOBOX_2"/>
    <property type="match status" value="1"/>
</dbReference>
<evidence type="ECO:0000256" key="2">
    <source>
        <dbReference type="ARBA" id="ARBA00023125"/>
    </source>
</evidence>
<accession>D8RVM3</accession>
<dbReference type="InterPro" id="IPR050224">
    <property type="entry name" value="TALE_homeobox"/>
</dbReference>
<feature type="DNA-binding region" description="Homeobox" evidence="5">
    <location>
        <begin position="156"/>
        <end position="185"/>
    </location>
</feature>
<dbReference type="InterPro" id="IPR001356">
    <property type="entry name" value="HD"/>
</dbReference>
<keyword evidence="9" id="KW-1185">Reference proteome</keyword>
<feature type="compositionally biased region" description="Basic residues" evidence="6">
    <location>
        <begin position="194"/>
        <end position="207"/>
    </location>
</feature>
<dbReference type="STRING" id="88036.D8RVM3"/>
<dbReference type="AlphaFoldDB" id="D8RVM3"/>
<dbReference type="SUPFAM" id="SSF46689">
    <property type="entry name" value="Homeodomain-like"/>
    <property type="match status" value="1"/>
</dbReference>
<dbReference type="EMBL" id="GL377591">
    <property type="protein sequence ID" value="EFJ23982.1"/>
    <property type="molecule type" value="Genomic_DNA"/>
</dbReference>
<dbReference type="KEGG" id="smo:SELMODRAFT_451273"/>
<name>D8RVM3_SELML</name>
<evidence type="ECO:0000313" key="9">
    <source>
        <dbReference type="Proteomes" id="UP000001514"/>
    </source>
</evidence>
<dbReference type="eggNOG" id="KOG0773">
    <property type="taxonomic scope" value="Eukaryota"/>
</dbReference>
<dbReference type="InterPro" id="IPR008422">
    <property type="entry name" value="KN_HD"/>
</dbReference>
<dbReference type="PANTHER" id="PTHR11850">
    <property type="entry name" value="HOMEOBOX PROTEIN TRANSCRIPTION FACTORS"/>
    <property type="match status" value="1"/>
</dbReference>
<keyword evidence="3 5" id="KW-0371">Homeobox</keyword>
<dbReference type="GO" id="GO:0006355">
    <property type="term" value="P:regulation of DNA-templated transcription"/>
    <property type="evidence" value="ECO:0007669"/>
    <property type="project" value="InterPro"/>
</dbReference>
<dbReference type="CDD" id="cd00086">
    <property type="entry name" value="homeodomain"/>
    <property type="match status" value="1"/>
</dbReference>
<evidence type="ECO:0000256" key="6">
    <source>
        <dbReference type="SAM" id="MobiDB-lite"/>
    </source>
</evidence>
<dbReference type="Pfam" id="PF05920">
    <property type="entry name" value="Homeobox_KN"/>
    <property type="match status" value="1"/>
</dbReference>
<dbReference type="GO" id="GO:0005634">
    <property type="term" value="C:nucleus"/>
    <property type="evidence" value="ECO:0000318"/>
    <property type="project" value="GO_Central"/>
</dbReference>
<evidence type="ECO:0000256" key="1">
    <source>
        <dbReference type="ARBA" id="ARBA00004123"/>
    </source>
</evidence>
<dbReference type="Gramene" id="EFJ23982">
    <property type="protein sequence ID" value="EFJ23982"/>
    <property type="gene ID" value="SELMODRAFT_451273"/>
</dbReference>
<dbReference type="HOGENOM" id="CLU_1328351_0_0_1"/>
<gene>
    <name evidence="8" type="primary">KN5-1</name>
    <name evidence="8" type="ORF">SELMODRAFT_451273</name>
</gene>
<dbReference type="InterPro" id="IPR009057">
    <property type="entry name" value="Homeodomain-like_sf"/>
</dbReference>
<keyword evidence="2 5" id="KW-0238">DNA-binding</keyword>
<evidence type="ECO:0000256" key="5">
    <source>
        <dbReference type="PROSITE-ProRule" id="PRU00108"/>
    </source>
</evidence>
<organism evidence="9">
    <name type="scientific">Selaginella moellendorffii</name>
    <name type="common">Spikemoss</name>
    <dbReference type="NCBI Taxonomy" id="88036"/>
    <lineage>
        <taxon>Eukaryota</taxon>
        <taxon>Viridiplantae</taxon>
        <taxon>Streptophyta</taxon>
        <taxon>Embryophyta</taxon>
        <taxon>Tracheophyta</taxon>
        <taxon>Lycopodiopsida</taxon>
        <taxon>Selaginellales</taxon>
        <taxon>Selaginellaceae</taxon>
        <taxon>Selaginella</taxon>
    </lineage>
</organism>
<dbReference type="SMART" id="SM00389">
    <property type="entry name" value="HOX"/>
    <property type="match status" value="1"/>
</dbReference>
<reference evidence="8 9" key="1">
    <citation type="journal article" date="2011" name="Science">
        <title>The Selaginella genome identifies genetic changes associated with the evolution of vascular plants.</title>
        <authorList>
            <person name="Banks J.A."/>
            <person name="Nishiyama T."/>
            <person name="Hasebe M."/>
            <person name="Bowman J.L."/>
            <person name="Gribskov M."/>
            <person name="dePamphilis C."/>
            <person name="Albert V.A."/>
            <person name="Aono N."/>
            <person name="Aoyama T."/>
            <person name="Ambrose B.A."/>
            <person name="Ashton N.W."/>
            <person name="Axtell M.J."/>
            <person name="Barker E."/>
            <person name="Barker M.S."/>
            <person name="Bennetzen J.L."/>
            <person name="Bonawitz N.D."/>
            <person name="Chapple C."/>
            <person name="Cheng C."/>
            <person name="Correa L.G."/>
            <person name="Dacre M."/>
            <person name="DeBarry J."/>
            <person name="Dreyer I."/>
            <person name="Elias M."/>
            <person name="Engstrom E.M."/>
            <person name="Estelle M."/>
            <person name="Feng L."/>
            <person name="Finet C."/>
            <person name="Floyd S.K."/>
            <person name="Frommer W.B."/>
            <person name="Fujita T."/>
            <person name="Gramzow L."/>
            <person name="Gutensohn M."/>
            <person name="Harholt J."/>
            <person name="Hattori M."/>
            <person name="Heyl A."/>
            <person name="Hirai T."/>
            <person name="Hiwatashi Y."/>
            <person name="Ishikawa M."/>
            <person name="Iwata M."/>
            <person name="Karol K.G."/>
            <person name="Koehler B."/>
            <person name="Kolukisaoglu U."/>
            <person name="Kubo M."/>
            <person name="Kurata T."/>
            <person name="Lalonde S."/>
            <person name="Li K."/>
            <person name="Li Y."/>
            <person name="Litt A."/>
            <person name="Lyons E."/>
            <person name="Manning G."/>
            <person name="Maruyama T."/>
            <person name="Michael T.P."/>
            <person name="Mikami K."/>
            <person name="Miyazaki S."/>
            <person name="Morinaga S."/>
            <person name="Murata T."/>
            <person name="Mueller-Roeber B."/>
            <person name="Nelson D.R."/>
            <person name="Obara M."/>
            <person name="Oguri Y."/>
            <person name="Olmstead R.G."/>
            <person name="Onodera N."/>
            <person name="Petersen B.L."/>
            <person name="Pils B."/>
            <person name="Prigge M."/>
            <person name="Rensing S.A."/>
            <person name="Riano-Pachon D.M."/>
            <person name="Roberts A.W."/>
            <person name="Sato Y."/>
            <person name="Scheller H.V."/>
            <person name="Schulz B."/>
            <person name="Schulz C."/>
            <person name="Shakirov E.V."/>
            <person name="Shibagaki N."/>
            <person name="Shinohara N."/>
            <person name="Shippen D.E."/>
            <person name="Soerensen I."/>
            <person name="Sotooka R."/>
            <person name="Sugimoto N."/>
            <person name="Sugita M."/>
            <person name="Sumikawa N."/>
            <person name="Tanurdzic M."/>
            <person name="Theissen G."/>
            <person name="Ulvskov P."/>
            <person name="Wakazuki S."/>
            <person name="Weng J.K."/>
            <person name="Willats W.W."/>
            <person name="Wipf D."/>
            <person name="Wolf P.G."/>
            <person name="Yang L."/>
            <person name="Zimmer A.D."/>
            <person name="Zhu Q."/>
            <person name="Mitros T."/>
            <person name="Hellsten U."/>
            <person name="Loque D."/>
            <person name="Otillar R."/>
            <person name="Salamov A."/>
            <person name="Schmutz J."/>
            <person name="Shapiro H."/>
            <person name="Lindquist E."/>
            <person name="Lucas S."/>
            <person name="Rokhsar D."/>
            <person name="Grigoriev I.V."/>
        </authorList>
    </citation>
    <scope>NUCLEOTIDE SEQUENCE [LARGE SCALE GENOMIC DNA]</scope>
</reference>